<organism evidence="1 2">
    <name type="scientific">Acacia crassicarpa</name>
    <name type="common">northern wattle</name>
    <dbReference type="NCBI Taxonomy" id="499986"/>
    <lineage>
        <taxon>Eukaryota</taxon>
        <taxon>Viridiplantae</taxon>
        <taxon>Streptophyta</taxon>
        <taxon>Embryophyta</taxon>
        <taxon>Tracheophyta</taxon>
        <taxon>Spermatophyta</taxon>
        <taxon>Magnoliopsida</taxon>
        <taxon>eudicotyledons</taxon>
        <taxon>Gunneridae</taxon>
        <taxon>Pentapetalae</taxon>
        <taxon>rosids</taxon>
        <taxon>fabids</taxon>
        <taxon>Fabales</taxon>
        <taxon>Fabaceae</taxon>
        <taxon>Caesalpinioideae</taxon>
        <taxon>mimosoid clade</taxon>
        <taxon>Acacieae</taxon>
        <taxon>Acacia</taxon>
    </lineage>
</organism>
<sequence length="24" mass="2721">MHSKICDQQLLSSIETGMKRNVAM</sequence>
<comment type="caution">
    <text evidence="1">The sequence shown here is derived from an EMBL/GenBank/DDBJ whole genome shotgun (WGS) entry which is preliminary data.</text>
</comment>
<evidence type="ECO:0000313" key="1">
    <source>
        <dbReference type="EMBL" id="KAK4268403.1"/>
    </source>
</evidence>
<reference evidence="1" key="1">
    <citation type="submission" date="2023-10" db="EMBL/GenBank/DDBJ databases">
        <title>Chromosome-level genome of the transformable northern wattle, Acacia crassicarpa.</title>
        <authorList>
            <person name="Massaro I."/>
            <person name="Sinha N.R."/>
            <person name="Poethig S."/>
            <person name="Leichty A.R."/>
        </authorList>
    </citation>
    <scope>NUCLEOTIDE SEQUENCE</scope>
    <source>
        <strain evidence="1">Acra3RX</strain>
        <tissue evidence="1">Leaf</tissue>
    </source>
</reference>
<evidence type="ECO:0000313" key="2">
    <source>
        <dbReference type="Proteomes" id="UP001293593"/>
    </source>
</evidence>
<dbReference type="Proteomes" id="UP001293593">
    <property type="component" value="Unassembled WGS sequence"/>
</dbReference>
<gene>
    <name evidence="1" type="ORF">QN277_025068</name>
</gene>
<protein>
    <submittedName>
        <fullName evidence="1">Uncharacterized protein</fullName>
    </submittedName>
</protein>
<keyword evidence="2" id="KW-1185">Reference proteome</keyword>
<dbReference type="EMBL" id="JAWXYG010000007">
    <property type="protein sequence ID" value="KAK4268403.1"/>
    <property type="molecule type" value="Genomic_DNA"/>
</dbReference>
<accession>A0AAE1MNT7</accession>
<name>A0AAE1MNT7_9FABA</name>
<proteinExistence type="predicted"/>
<dbReference type="AlphaFoldDB" id="A0AAE1MNT7"/>